<feature type="domain" description="TFIIS-type" evidence="12">
    <location>
        <begin position="95"/>
        <end position="137"/>
    </location>
</feature>
<dbReference type="Pfam" id="PF01096">
    <property type="entry name" value="Zn_ribbon_TFIIS"/>
    <property type="match status" value="1"/>
</dbReference>
<name>A0A1D1VBG8_RAMVA</name>
<dbReference type="FunFam" id="2.20.25.10:FF:000004">
    <property type="entry name" value="DNA-directed RNA polymerase subunit"/>
    <property type="match status" value="1"/>
</dbReference>
<dbReference type="SMART" id="SM00440">
    <property type="entry name" value="ZnF_C2C2"/>
    <property type="match status" value="1"/>
</dbReference>
<evidence type="ECO:0000256" key="8">
    <source>
        <dbReference type="PIRNR" id="PIRNR005586"/>
    </source>
</evidence>
<dbReference type="AlphaFoldDB" id="A0A1D1VBG8"/>
<dbReference type="SUPFAM" id="SSF57783">
    <property type="entry name" value="Zinc beta-ribbon"/>
    <property type="match status" value="2"/>
</dbReference>
<feature type="binding site" evidence="9">
    <location>
        <position position="52"/>
    </location>
    <ligand>
        <name>Zn(2+)</name>
        <dbReference type="ChEBI" id="CHEBI:29105"/>
        <label>1</label>
    </ligand>
</feature>
<keyword evidence="4 10" id="KW-0863">Zinc-finger</keyword>
<dbReference type="PROSITE" id="PS00466">
    <property type="entry name" value="ZF_TFIIS_1"/>
    <property type="match status" value="1"/>
</dbReference>
<evidence type="ECO:0000256" key="3">
    <source>
        <dbReference type="ARBA" id="ARBA00022723"/>
    </source>
</evidence>
<keyword evidence="2 8" id="KW-0240">DNA-directed RNA polymerase</keyword>
<feature type="binding site" evidence="9">
    <location>
        <position position="102"/>
    </location>
    <ligand>
        <name>Zn(2+)</name>
        <dbReference type="ChEBI" id="CHEBI:29105"/>
        <label>2</label>
    </ligand>
</feature>
<gene>
    <name evidence="13" type="primary">RvY_08717</name>
    <name evidence="13" type="synonym">RvY_08717.2</name>
    <name evidence="13" type="ORF">RvY_08717-2</name>
</gene>
<dbReference type="PANTHER" id="PTHR11239">
    <property type="entry name" value="DNA-DIRECTED RNA POLYMERASE"/>
    <property type="match status" value="1"/>
</dbReference>
<evidence type="ECO:0000313" key="13">
    <source>
        <dbReference type="EMBL" id="GAU97412.1"/>
    </source>
</evidence>
<comment type="subcellular location">
    <subcellularLocation>
        <location evidence="1">Nucleus</location>
        <location evidence="1">Nucleolus</location>
    </subcellularLocation>
</comment>
<evidence type="ECO:0000256" key="2">
    <source>
        <dbReference type="ARBA" id="ARBA00022478"/>
    </source>
</evidence>
<dbReference type="InterPro" id="IPR034012">
    <property type="entry name" value="Zn_ribbon_RPB9_C"/>
</dbReference>
<sequence>MSRSSGVGSPARPMVEGTAEGPGFVGIMFCQECNNMLYPRENKERKVLMYTCRNCDFSQEAGNSCVYVNKIIHKTNELTHLVADVVADPCLPRTTEHPCPKCGHRGAVFFQAQSRRGEEEMKLYYVCAGPNCAHRWTE</sequence>
<dbReference type="FunFam" id="2.20.25.10:FF:000009">
    <property type="entry name" value="DNA-directed RNA polymerase subunit"/>
    <property type="match status" value="1"/>
</dbReference>
<dbReference type="Pfam" id="PF02150">
    <property type="entry name" value="Zn_ribbon_RPB9"/>
    <property type="match status" value="1"/>
</dbReference>
<feature type="binding site" evidence="9">
    <location>
        <position position="30"/>
    </location>
    <ligand>
        <name>Zn(2+)</name>
        <dbReference type="ChEBI" id="CHEBI:29105"/>
        <label>1</label>
    </ligand>
</feature>
<evidence type="ECO:0000256" key="6">
    <source>
        <dbReference type="ARBA" id="ARBA00023163"/>
    </source>
</evidence>
<dbReference type="GO" id="GO:0003676">
    <property type="term" value="F:nucleic acid binding"/>
    <property type="evidence" value="ECO:0007669"/>
    <property type="project" value="InterPro"/>
</dbReference>
<dbReference type="GO" id="GO:0003899">
    <property type="term" value="F:DNA-directed RNA polymerase activity"/>
    <property type="evidence" value="ECO:0007669"/>
    <property type="project" value="InterPro"/>
</dbReference>
<dbReference type="GO" id="GO:0008270">
    <property type="term" value="F:zinc ion binding"/>
    <property type="evidence" value="ECO:0007669"/>
    <property type="project" value="UniProtKB-KW"/>
</dbReference>
<dbReference type="Proteomes" id="UP000186922">
    <property type="component" value="Unassembled WGS sequence"/>
</dbReference>
<dbReference type="InterPro" id="IPR012164">
    <property type="entry name" value="Rpa12/Rpb9/Rpc10/TFS"/>
</dbReference>
<feature type="binding site" evidence="9">
    <location>
        <position position="127"/>
    </location>
    <ligand>
        <name>Zn(2+)</name>
        <dbReference type="ChEBI" id="CHEBI:29105"/>
        <label>2</label>
    </ligand>
</feature>
<evidence type="ECO:0000256" key="5">
    <source>
        <dbReference type="ARBA" id="ARBA00022833"/>
    </source>
</evidence>
<dbReference type="GO" id="GO:0006283">
    <property type="term" value="P:transcription-coupled nucleotide-excision repair"/>
    <property type="evidence" value="ECO:0007669"/>
    <property type="project" value="TreeGrafter"/>
</dbReference>
<dbReference type="GO" id="GO:0005665">
    <property type="term" value="C:RNA polymerase II, core complex"/>
    <property type="evidence" value="ECO:0007669"/>
    <property type="project" value="TreeGrafter"/>
</dbReference>
<protein>
    <recommendedName>
        <fullName evidence="8">DNA-directed RNA polymerase subunit</fullName>
    </recommendedName>
</protein>
<accession>A0A1D1VBG8</accession>
<comment type="caution">
    <text evidence="13">The sequence shown here is derived from an EMBL/GenBank/DDBJ whole genome shotgun (WGS) entry which is preliminary data.</text>
</comment>
<evidence type="ECO:0000256" key="10">
    <source>
        <dbReference type="PIRSR" id="PIRSR005586-2"/>
    </source>
</evidence>
<organism evidence="13 14">
    <name type="scientific">Ramazzottius varieornatus</name>
    <name type="common">Water bear</name>
    <name type="synonym">Tardigrade</name>
    <dbReference type="NCBI Taxonomy" id="947166"/>
    <lineage>
        <taxon>Eukaryota</taxon>
        <taxon>Metazoa</taxon>
        <taxon>Ecdysozoa</taxon>
        <taxon>Tardigrada</taxon>
        <taxon>Eutardigrada</taxon>
        <taxon>Parachela</taxon>
        <taxon>Hypsibioidea</taxon>
        <taxon>Ramazzottiidae</taxon>
        <taxon>Ramazzottius</taxon>
    </lineage>
</organism>
<feature type="binding site" evidence="9">
    <location>
        <position position="99"/>
    </location>
    <ligand>
        <name>Zn(2+)</name>
        <dbReference type="ChEBI" id="CHEBI:29105"/>
        <label>2</label>
    </ligand>
</feature>
<feature type="binding site" evidence="9">
    <location>
        <position position="55"/>
    </location>
    <ligand>
        <name>Zn(2+)</name>
        <dbReference type="ChEBI" id="CHEBI:29105"/>
        <label>1</label>
    </ligand>
</feature>
<dbReference type="InterPro" id="IPR001222">
    <property type="entry name" value="Znf_TFIIS"/>
</dbReference>
<comment type="similarity">
    <text evidence="8 11">Belongs to the archaeal rpoM/eukaryotic RPA12/RPB9/RPC11 RNA polymerase family.</text>
</comment>
<keyword evidence="3 9" id="KW-0479">Metal-binding</keyword>
<feature type="zinc finger region" description="C4-type" evidence="10">
    <location>
        <begin position="30"/>
        <end position="55"/>
    </location>
</feature>
<dbReference type="PROSITE" id="PS01030">
    <property type="entry name" value="RNA_POL_M_15KD"/>
    <property type="match status" value="1"/>
</dbReference>
<proteinExistence type="inferred from homology"/>
<dbReference type="InterPro" id="IPR019761">
    <property type="entry name" value="DNA-dir_RNA_pol-M_15_CS"/>
</dbReference>
<evidence type="ECO:0000313" key="14">
    <source>
        <dbReference type="Proteomes" id="UP000186922"/>
    </source>
</evidence>
<dbReference type="GO" id="GO:0006367">
    <property type="term" value="P:transcription initiation at RNA polymerase II promoter"/>
    <property type="evidence" value="ECO:0007669"/>
    <property type="project" value="TreeGrafter"/>
</dbReference>
<dbReference type="OrthoDB" id="282270at2759"/>
<keyword evidence="5 9" id="KW-0862">Zinc</keyword>
<evidence type="ECO:0000256" key="9">
    <source>
        <dbReference type="PIRSR" id="PIRSR005586-1"/>
    </source>
</evidence>
<evidence type="ECO:0000256" key="4">
    <source>
        <dbReference type="ARBA" id="ARBA00022771"/>
    </source>
</evidence>
<dbReference type="PROSITE" id="PS51133">
    <property type="entry name" value="ZF_TFIIS_2"/>
    <property type="match status" value="1"/>
</dbReference>
<dbReference type="Gene3D" id="2.20.25.10">
    <property type="match status" value="2"/>
</dbReference>
<evidence type="ECO:0000259" key="12">
    <source>
        <dbReference type="PROSITE" id="PS51133"/>
    </source>
</evidence>
<dbReference type="CDD" id="cd10508">
    <property type="entry name" value="Zn-ribbon_RPB9"/>
    <property type="match status" value="1"/>
</dbReference>
<dbReference type="PANTHER" id="PTHR11239:SF1">
    <property type="entry name" value="DNA-DIRECTED RNA POLYMERASE II SUBUNIT RPB9"/>
    <property type="match status" value="1"/>
</dbReference>
<dbReference type="InterPro" id="IPR001529">
    <property type="entry name" value="Zn_ribbon_RPB9"/>
</dbReference>
<dbReference type="STRING" id="947166.A0A1D1VBG8"/>
<dbReference type="EMBL" id="BDGG01000004">
    <property type="protein sequence ID" value="GAU97412.1"/>
    <property type="molecule type" value="Genomic_DNA"/>
</dbReference>
<feature type="binding site" evidence="9">
    <location>
        <position position="33"/>
    </location>
    <ligand>
        <name>Zn(2+)</name>
        <dbReference type="ChEBI" id="CHEBI:29105"/>
        <label>1</label>
    </ligand>
</feature>
<comment type="function">
    <text evidence="8">DNA-dependent RNA polymerase catalyzes the transcription of DNA into RNA using the four ribonucleoside triphosphates as substrates.</text>
</comment>
<feature type="binding site" evidence="9">
    <location>
        <position position="132"/>
    </location>
    <ligand>
        <name>Zn(2+)</name>
        <dbReference type="ChEBI" id="CHEBI:29105"/>
        <label>2</label>
    </ligand>
</feature>
<dbReference type="GO" id="GO:0001193">
    <property type="term" value="P:maintenance of transcriptional fidelity during transcription elongation by RNA polymerase II"/>
    <property type="evidence" value="ECO:0007669"/>
    <property type="project" value="TreeGrafter"/>
</dbReference>
<dbReference type="SMART" id="SM00661">
    <property type="entry name" value="RPOL9"/>
    <property type="match status" value="1"/>
</dbReference>
<keyword evidence="6 8" id="KW-0804">Transcription</keyword>
<keyword evidence="14" id="KW-1185">Reference proteome</keyword>
<keyword evidence="7 8" id="KW-0539">Nucleus</keyword>
<dbReference type="GO" id="GO:0005730">
    <property type="term" value="C:nucleolus"/>
    <property type="evidence" value="ECO:0007669"/>
    <property type="project" value="UniProtKB-SubCell"/>
</dbReference>
<evidence type="ECO:0000256" key="7">
    <source>
        <dbReference type="ARBA" id="ARBA00023242"/>
    </source>
</evidence>
<reference evidence="13 14" key="1">
    <citation type="journal article" date="2016" name="Nat. Commun.">
        <title>Extremotolerant tardigrade genome and improved radiotolerance of human cultured cells by tardigrade-unique protein.</title>
        <authorList>
            <person name="Hashimoto T."/>
            <person name="Horikawa D.D."/>
            <person name="Saito Y."/>
            <person name="Kuwahara H."/>
            <person name="Kozuka-Hata H."/>
            <person name="Shin-I T."/>
            <person name="Minakuchi Y."/>
            <person name="Ohishi K."/>
            <person name="Motoyama A."/>
            <person name="Aizu T."/>
            <person name="Enomoto A."/>
            <person name="Kondo K."/>
            <person name="Tanaka S."/>
            <person name="Hara Y."/>
            <person name="Koshikawa S."/>
            <person name="Sagara H."/>
            <person name="Miura T."/>
            <person name="Yokobori S."/>
            <person name="Miyagawa K."/>
            <person name="Suzuki Y."/>
            <person name="Kubo T."/>
            <person name="Oyama M."/>
            <person name="Kohara Y."/>
            <person name="Fujiyama A."/>
            <person name="Arakawa K."/>
            <person name="Katayama T."/>
            <person name="Toyoda A."/>
            <person name="Kunieda T."/>
        </authorList>
    </citation>
    <scope>NUCLEOTIDE SEQUENCE [LARGE SCALE GENOMIC DNA]</scope>
    <source>
        <strain evidence="13 14">YOKOZUNA-1</strain>
    </source>
</reference>
<evidence type="ECO:0000256" key="11">
    <source>
        <dbReference type="RuleBase" id="RU003474"/>
    </source>
</evidence>
<dbReference type="PIRSF" id="PIRSF005586">
    <property type="entry name" value="RNApol_RpoM"/>
    <property type="match status" value="1"/>
</dbReference>
<evidence type="ECO:0000256" key="1">
    <source>
        <dbReference type="ARBA" id="ARBA00004604"/>
    </source>
</evidence>